<feature type="transmembrane region" description="Helical" evidence="2">
    <location>
        <begin position="15"/>
        <end position="40"/>
    </location>
</feature>
<keyword evidence="2" id="KW-1133">Transmembrane helix</keyword>
<dbReference type="Proteomes" id="UP001154860">
    <property type="component" value="Unassembled WGS sequence"/>
</dbReference>
<sequence>MDVKREISAAKKLRLSGLVIAVVGFVFILVSTLLGIYGYADFHGIDGLKRIVGSIYSNTQFPVLSTVWGVAASPDLNAFFQLKNLPFFGEVVIFLVGVGMIGTASKTLRDIAEADHAATQERRKEQIKKEQEKRIEEQREKEKQKDKDLS</sequence>
<evidence type="ECO:0000313" key="3">
    <source>
        <dbReference type="EMBL" id="MBN2974952.1"/>
    </source>
</evidence>
<organism evidence="3 4">
    <name type="scientific">Pseudomonas lactucae</name>
    <dbReference type="NCBI Taxonomy" id="2813360"/>
    <lineage>
        <taxon>Bacteria</taxon>
        <taxon>Pseudomonadati</taxon>
        <taxon>Pseudomonadota</taxon>
        <taxon>Gammaproteobacteria</taxon>
        <taxon>Pseudomonadales</taxon>
        <taxon>Pseudomonadaceae</taxon>
        <taxon>Pseudomonas</taxon>
    </lineage>
</organism>
<evidence type="ECO:0000256" key="2">
    <source>
        <dbReference type="SAM" id="Phobius"/>
    </source>
</evidence>
<dbReference type="EMBL" id="JAFHKJ010000011">
    <property type="protein sequence ID" value="MBN2974952.1"/>
    <property type="molecule type" value="Genomic_DNA"/>
</dbReference>
<dbReference type="AlphaFoldDB" id="A0A9X0Y7Z7"/>
<name>A0A9X0Y7Z7_9PSED</name>
<proteinExistence type="predicted"/>
<gene>
    <name evidence="3" type="ORF">JWR99_02730</name>
</gene>
<protein>
    <submittedName>
        <fullName evidence="3">Uncharacterized protein</fullName>
    </submittedName>
</protein>
<feature type="transmembrane region" description="Helical" evidence="2">
    <location>
        <begin position="85"/>
        <end position="104"/>
    </location>
</feature>
<keyword evidence="4" id="KW-1185">Reference proteome</keyword>
<keyword evidence="2" id="KW-0812">Transmembrane</keyword>
<evidence type="ECO:0000256" key="1">
    <source>
        <dbReference type="SAM" id="MobiDB-lite"/>
    </source>
</evidence>
<keyword evidence="2" id="KW-0472">Membrane</keyword>
<reference evidence="3 4" key="2">
    <citation type="journal article" date="2023" name="Plant Pathol.">
        <title>Dismantling and reorganizing Pseudomonas marginalis sensu#lato.</title>
        <authorList>
            <person name="Sawada H."/>
            <person name="Fujikawa T."/>
            <person name="Satou M."/>
        </authorList>
    </citation>
    <scope>NUCLEOTIDE SEQUENCE [LARGE SCALE GENOMIC DNA]</scope>
    <source>
        <strain evidence="3 4">MAFF 301381</strain>
    </source>
</reference>
<comment type="caution">
    <text evidence="3">The sequence shown here is derived from an EMBL/GenBank/DDBJ whole genome shotgun (WGS) entry which is preliminary data.</text>
</comment>
<accession>A0A9X0Y7Z7</accession>
<feature type="region of interest" description="Disordered" evidence="1">
    <location>
        <begin position="119"/>
        <end position="150"/>
    </location>
</feature>
<evidence type="ECO:0000313" key="4">
    <source>
        <dbReference type="Proteomes" id="UP001154860"/>
    </source>
</evidence>
<dbReference type="RefSeq" id="WP_205489544.1">
    <property type="nucleotide sequence ID" value="NZ_JAFHKI010000028.1"/>
</dbReference>
<reference evidence="3 4" key="1">
    <citation type="journal article" date="2021" name="Int. J. Syst. Evol. Microbiol.">
        <title>Pseudomonas lactucae sp. nov., a pathogen causing bacterial rot of lettuce in Japan.</title>
        <authorList>
            <person name="Sawada H."/>
            <person name="Fujikawa T."/>
            <person name="Satou M."/>
        </authorList>
    </citation>
    <scope>NUCLEOTIDE SEQUENCE [LARGE SCALE GENOMIC DNA]</scope>
    <source>
        <strain evidence="3 4">MAFF 301381</strain>
    </source>
</reference>